<sequence>MSPPSPLLVTEFLLDSDRKVKGKVFKIFVGYDSREDLAYEVCRYSILKRASIPVEVIPIKQSELRTAGLYWRDRGPTESTEFSFTRFLTPHLANFEGWAMFVDCDFLYLEDIKQLTDLMDERYAIMCVQHDYTPKESTKMDGVVQTTYPRKNWSSMVLYNCGHEKNKILTPEFANSQTGAFLHRFKWLDDHEIGSIPFVWNFLVGHNEVEENDPENNAESYSLYFWWTLV</sequence>
<keyword evidence="2" id="KW-1185">Reference proteome</keyword>
<comment type="caution">
    <text evidence="1">The sequence shown here is derived from an EMBL/GenBank/DDBJ whole genome shotgun (WGS) entry which is preliminary data.</text>
</comment>
<name>A0A7J6WU61_THATH</name>
<dbReference type="Proteomes" id="UP000554482">
    <property type="component" value="Unassembled WGS sequence"/>
</dbReference>
<protein>
    <submittedName>
        <fullName evidence="1">Cdi-like protein</fullName>
    </submittedName>
</protein>
<evidence type="ECO:0000313" key="1">
    <source>
        <dbReference type="EMBL" id="KAF5200035.1"/>
    </source>
</evidence>
<proteinExistence type="predicted"/>
<dbReference type="PANTHER" id="PTHR35105">
    <property type="entry name" value="EXPRESSED PROTEIN"/>
    <property type="match status" value="1"/>
</dbReference>
<dbReference type="OrthoDB" id="590152at2759"/>
<dbReference type="Gene3D" id="3.90.550.10">
    <property type="entry name" value="Spore Coat Polysaccharide Biosynthesis Protein SpsA, Chain A"/>
    <property type="match status" value="1"/>
</dbReference>
<organism evidence="1 2">
    <name type="scientific">Thalictrum thalictroides</name>
    <name type="common">Rue-anemone</name>
    <name type="synonym">Anemone thalictroides</name>
    <dbReference type="NCBI Taxonomy" id="46969"/>
    <lineage>
        <taxon>Eukaryota</taxon>
        <taxon>Viridiplantae</taxon>
        <taxon>Streptophyta</taxon>
        <taxon>Embryophyta</taxon>
        <taxon>Tracheophyta</taxon>
        <taxon>Spermatophyta</taxon>
        <taxon>Magnoliopsida</taxon>
        <taxon>Ranunculales</taxon>
        <taxon>Ranunculaceae</taxon>
        <taxon>Thalictroideae</taxon>
        <taxon>Thalictrum</taxon>
    </lineage>
</organism>
<dbReference type="PANTHER" id="PTHR35105:SF2">
    <property type="entry name" value="PROTEIN CDI"/>
    <property type="match status" value="1"/>
</dbReference>
<accession>A0A7J6WU61</accession>
<evidence type="ECO:0000313" key="2">
    <source>
        <dbReference type="Proteomes" id="UP000554482"/>
    </source>
</evidence>
<gene>
    <name evidence="1" type="ORF">FRX31_010377</name>
</gene>
<dbReference type="AlphaFoldDB" id="A0A7J6WU61"/>
<dbReference type="SUPFAM" id="SSF53448">
    <property type="entry name" value="Nucleotide-diphospho-sugar transferases"/>
    <property type="match status" value="1"/>
</dbReference>
<dbReference type="InterPro" id="IPR029044">
    <property type="entry name" value="Nucleotide-diphossugar_trans"/>
</dbReference>
<reference evidence="1 2" key="1">
    <citation type="submission" date="2020-06" db="EMBL/GenBank/DDBJ databases">
        <title>Transcriptomic and genomic resources for Thalictrum thalictroides and T. hernandezii: Facilitating candidate gene discovery in an emerging model plant lineage.</title>
        <authorList>
            <person name="Arias T."/>
            <person name="Riano-Pachon D.M."/>
            <person name="Di Stilio V.S."/>
        </authorList>
    </citation>
    <scope>NUCLEOTIDE SEQUENCE [LARGE SCALE GENOMIC DNA]</scope>
    <source>
        <strain evidence="2">cv. WT478/WT964</strain>
        <tissue evidence="1">Leaves</tissue>
    </source>
</reference>
<dbReference type="EMBL" id="JABWDY010011186">
    <property type="protein sequence ID" value="KAF5200035.1"/>
    <property type="molecule type" value="Genomic_DNA"/>
</dbReference>